<dbReference type="GO" id="GO:0000976">
    <property type="term" value="F:transcription cis-regulatory region binding"/>
    <property type="evidence" value="ECO:0007669"/>
    <property type="project" value="TreeGrafter"/>
</dbReference>
<comment type="caution">
    <text evidence="7">The sequence shown here is derived from an EMBL/GenBank/DDBJ whole genome shotgun (WGS) entry which is preliminary data.</text>
</comment>
<dbReference type="PROSITE" id="PS50977">
    <property type="entry name" value="HTH_TETR_2"/>
    <property type="match status" value="1"/>
</dbReference>
<keyword evidence="1" id="KW-0678">Repressor</keyword>
<dbReference type="Proteomes" id="UP000549617">
    <property type="component" value="Unassembled WGS sequence"/>
</dbReference>
<evidence type="ECO:0000259" key="6">
    <source>
        <dbReference type="PROSITE" id="PS50977"/>
    </source>
</evidence>
<dbReference type="InterPro" id="IPR050109">
    <property type="entry name" value="HTH-type_TetR-like_transc_reg"/>
</dbReference>
<dbReference type="Gene3D" id="1.10.357.10">
    <property type="entry name" value="Tetracycline Repressor, domain 2"/>
    <property type="match status" value="1"/>
</dbReference>
<evidence type="ECO:0000256" key="5">
    <source>
        <dbReference type="PROSITE-ProRule" id="PRU00335"/>
    </source>
</evidence>
<keyword evidence="2" id="KW-0805">Transcription regulation</keyword>
<feature type="domain" description="HTH tetR-type" evidence="6">
    <location>
        <begin position="5"/>
        <end position="65"/>
    </location>
</feature>
<evidence type="ECO:0000256" key="1">
    <source>
        <dbReference type="ARBA" id="ARBA00022491"/>
    </source>
</evidence>
<gene>
    <name evidence="7" type="ORF">FHS49_003911</name>
</gene>
<dbReference type="RefSeq" id="WP_184022221.1">
    <property type="nucleotide sequence ID" value="NZ_JACIJC010000010.1"/>
</dbReference>
<dbReference type="GO" id="GO:0003700">
    <property type="term" value="F:DNA-binding transcription factor activity"/>
    <property type="evidence" value="ECO:0007669"/>
    <property type="project" value="TreeGrafter"/>
</dbReference>
<proteinExistence type="predicted"/>
<protein>
    <submittedName>
        <fullName evidence="7">AcrR family transcriptional regulator</fullName>
    </submittedName>
</protein>
<evidence type="ECO:0000313" key="7">
    <source>
        <dbReference type="EMBL" id="MBB5687864.1"/>
    </source>
</evidence>
<dbReference type="InterPro" id="IPR009057">
    <property type="entry name" value="Homeodomain-like_sf"/>
</dbReference>
<dbReference type="PRINTS" id="PR00455">
    <property type="entry name" value="HTHTETR"/>
</dbReference>
<dbReference type="InterPro" id="IPR036271">
    <property type="entry name" value="Tet_transcr_reg_TetR-rel_C_sf"/>
</dbReference>
<evidence type="ECO:0000313" key="8">
    <source>
        <dbReference type="Proteomes" id="UP000549617"/>
    </source>
</evidence>
<dbReference type="EMBL" id="JACIJC010000010">
    <property type="protein sequence ID" value="MBB5687864.1"/>
    <property type="molecule type" value="Genomic_DNA"/>
</dbReference>
<feature type="DNA-binding region" description="H-T-H motif" evidence="5">
    <location>
        <begin position="28"/>
        <end position="47"/>
    </location>
</feature>
<dbReference type="PANTHER" id="PTHR30055">
    <property type="entry name" value="HTH-TYPE TRANSCRIPTIONAL REGULATOR RUTR"/>
    <property type="match status" value="1"/>
</dbReference>
<dbReference type="Gene3D" id="1.10.10.60">
    <property type="entry name" value="Homeodomain-like"/>
    <property type="match status" value="1"/>
</dbReference>
<accession>A0A7W9AM00</accession>
<dbReference type="InterPro" id="IPR041490">
    <property type="entry name" value="KstR2_TetR_C"/>
</dbReference>
<dbReference type="AlphaFoldDB" id="A0A7W9AM00"/>
<keyword evidence="4" id="KW-0804">Transcription</keyword>
<dbReference type="InterPro" id="IPR001647">
    <property type="entry name" value="HTH_TetR"/>
</dbReference>
<name>A0A7W9AM00_9SPHN</name>
<dbReference type="SUPFAM" id="SSF48498">
    <property type="entry name" value="Tetracyclin repressor-like, C-terminal domain"/>
    <property type="match status" value="1"/>
</dbReference>
<evidence type="ECO:0000256" key="4">
    <source>
        <dbReference type="ARBA" id="ARBA00023163"/>
    </source>
</evidence>
<sequence>MVHADNGRTRILDSAAKVLRQKGLAGAKLSEIAKGASMLAPSIYHHFPSKDHLVEEVMMEGIYHNSRHIVARVEVLGPGAAPVVRLRAAIVAHIDFLLSGDDYSSAVARVFDDLPDEMRRRVLAAYSSFDNYWRDLIVAAQADGSASAALDATVVRKFLIAMLDSCSSWYRPGKLGPAQIAEQAADLLLHGFANPSSAAI</sequence>
<dbReference type="Pfam" id="PF17932">
    <property type="entry name" value="TetR_C_24"/>
    <property type="match status" value="1"/>
</dbReference>
<reference evidence="7 8" key="1">
    <citation type="submission" date="2020-08" db="EMBL/GenBank/DDBJ databases">
        <title>Genomic Encyclopedia of Type Strains, Phase IV (KMG-IV): sequencing the most valuable type-strain genomes for metagenomic binning, comparative biology and taxonomic classification.</title>
        <authorList>
            <person name="Goeker M."/>
        </authorList>
    </citation>
    <scope>NUCLEOTIDE SEQUENCE [LARGE SCALE GENOMIC DNA]</scope>
    <source>
        <strain evidence="7 8">DSM 25079</strain>
    </source>
</reference>
<keyword evidence="3 5" id="KW-0238">DNA-binding</keyword>
<dbReference type="PANTHER" id="PTHR30055:SF175">
    <property type="entry name" value="HTH-TYPE TRANSCRIPTIONAL REPRESSOR KSTR2"/>
    <property type="match status" value="1"/>
</dbReference>
<organism evidence="7 8">
    <name type="scientific">Sphingobium boeckii</name>
    <dbReference type="NCBI Taxonomy" id="1082345"/>
    <lineage>
        <taxon>Bacteria</taxon>
        <taxon>Pseudomonadati</taxon>
        <taxon>Pseudomonadota</taxon>
        <taxon>Alphaproteobacteria</taxon>
        <taxon>Sphingomonadales</taxon>
        <taxon>Sphingomonadaceae</taxon>
        <taxon>Sphingobium</taxon>
    </lineage>
</organism>
<dbReference type="Pfam" id="PF00440">
    <property type="entry name" value="TetR_N"/>
    <property type="match status" value="1"/>
</dbReference>
<evidence type="ECO:0000256" key="3">
    <source>
        <dbReference type="ARBA" id="ARBA00023125"/>
    </source>
</evidence>
<dbReference type="SUPFAM" id="SSF46689">
    <property type="entry name" value="Homeodomain-like"/>
    <property type="match status" value="1"/>
</dbReference>
<evidence type="ECO:0000256" key="2">
    <source>
        <dbReference type="ARBA" id="ARBA00023015"/>
    </source>
</evidence>
<keyword evidence="8" id="KW-1185">Reference proteome</keyword>